<dbReference type="InterPro" id="IPR002018">
    <property type="entry name" value="CarbesteraseB"/>
</dbReference>
<evidence type="ECO:0000256" key="1">
    <source>
        <dbReference type="ARBA" id="ARBA00005964"/>
    </source>
</evidence>
<accession>A0A0C9U6S0</accession>
<protein>
    <recommendedName>
        <fullName evidence="3">Carboxylic ester hydrolase</fullName>
        <ecNumber evidence="3">3.1.1.-</ecNumber>
    </recommendedName>
</protein>
<organism evidence="5 6">
    <name type="scientific">Sphaerobolus stellatus (strain SS14)</name>
    <dbReference type="NCBI Taxonomy" id="990650"/>
    <lineage>
        <taxon>Eukaryota</taxon>
        <taxon>Fungi</taxon>
        <taxon>Dikarya</taxon>
        <taxon>Basidiomycota</taxon>
        <taxon>Agaricomycotina</taxon>
        <taxon>Agaricomycetes</taxon>
        <taxon>Phallomycetidae</taxon>
        <taxon>Geastrales</taxon>
        <taxon>Sphaerobolaceae</taxon>
        <taxon>Sphaerobolus</taxon>
    </lineage>
</organism>
<reference evidence="5 6" key="1">
    <citation type="submission" date="2014-06" db="EMBL/GenBank/DDBJ databases">
        <title>Evolutionary Origins and Diversification of the Mycorrhizal Mutualists.</title>
        <authorList>
            <consortium name="DOE Joint Genome Institute"/>
            <consortium name="Mycorrhizal Genomics Consortium"/>
            <person name="Kohler A."/>
            <person name="Kuo A."/>
            <person name="Nagy L.G."/>
            <person name="Floudas D."/>
            <person name="Copeland A."/>
            <person name="Barry K.W."/>
            <person name="Cichocki N."/>
            <person name="Veneault-Fourrey C."/>
            <person name="LaButti K."/>
            <person name="Lindquist E.A."/>
            <person name="Lipzen A."/>
            <person name="Lundell T."/>
            <person name="Morin E."/>
            <person name="Murat C."/>
            <person name="Riley R."/>
            <person name="Ohm R."/>
            <person name="Sun H."/>
            <person name="Tunlid A."/>
            <person name="Henrissat B."/>
            <person name="Grigoriev I.V."/>
            <person name="Hibbett D.S."/>
            <person name="Martin F."/>
        </authorList>
    </citation>
    <scope>NUCLEOTIDE SEQUENCE [LARGE SCALE GENOMIC DNA]</scope>
    <source>
        <strain evidence="5 6">SS14</strain>
    </source>
</reference>
<keyword evidence="6" id="KW-1185">Reference proteome</keyword>
<dbReference type="Proteomes" id="UP000054279">
    <property type="component" value="Unassembled WGS sequence"/>
</dbReference>
<dbReference type="GO" id="GO:0016787">
    <property type="term" value="F:hydrolase activity"/>
    <property type="evidence" value="ECO:0007669"/>
    <property type="project" value="UniProtKB-KW"/>
</dbReference>
<dbReference type="AlphaFoldDB" id="A0A0C9U6S0"/>
<dbReference type="PROSITE" id="PS00122">
    <property type="entry name" value="CARBOXYLESTERASE_B_1"/>
    <property type="match status" value="1"/>
</dbReference>
<dbReference type="PANTHER" id="PTHR43142:SF5">
    <property type="entry name" value="CARBOXYLIC ESTER HYDROLASE"/>
    <property type="match status" value="1"/>
</dbReference>
<dbReference type="InterPro" id="IPR019826">
    <property type="entry name" value="Carboxylesterase_B_AS"/>
</dbReference>
<evidence type="ECO:0000256" key="2">
    <source>
        <dbReference type="ARBA" id="ARBA00022801"/>
    </source>
</evidence>
<dbReference type="HOGENOM" id="CLU_006586_14_2_1"/>
<gene>
    <name evidence="5" type="ORF">M422DRAFT_36745</name>
</gene>
<dbReference type="Pfam" id="PF00135">
    <property type="entry name" value="COesterase"/>
    <property type="match status" value="1"/>
</dbReference>
<dbReference type="OrthoDB" id="3200163at2759"/>
<dbReference type="InterPro" id="IPR029058">
    <property type="entry name" value="AB_hydrolase_fold"/>
</dbReference>
<dbReference type="ESTHER" id="9homo-a0a0c9u6s0">
    <property type="family name" value="Fungal_carboxylesterase_lipase"/>
</dbReference>
<dbReference type="SUPFAM" id="SSF53474">
    <property type="entry name" value="alpha/beta-Hydrolases"/>
    <property type="match status" value="1"/>
</dbReference>
<dbReference type="PANTHER" id="PTHR43142">
    <property type="entry name" value="CARBOXYLIC ESTER HYDROLASE"/>
    <property type="match status" value="1"/>
</dbReference>
<evidence type="ECO:0000259" key="4">
    <source>
        <dbReference type="Pfam" id="PF00135"/>
    </source>
</evidence>
<dbReference type="EMBL" id="KN837271">
    <property type="protein sequence ID" value="KIJ29959.1"/>
    <property type="molecule type" value="Genomic_DNA"/>
</dbReference>
<comment type="similarity">
    <text evidence="1 3">Belongs to the type-B carboxylesterase/lipase family.</text>
</comment>
<evidence type="ECO:0000313" key="6">
    <source>
        <dbReference type="Proteomes" id="UP000054279"/>
    </source>
</evidence>
<feature type="domain" description="Carboxylesterase type B" evidence="4">
    <location>
        <begin position="37"/>
        <end position="330"/>
    </location>
</feature>
<evidence type="ECO:0000256" key="3">
    <source>
        <dbReference type="RuleBase" id="RU361235"/>
    </source>
</evidence>
<dbReference type="Gene3D" id="3.40.50.1820">
    <property type="entry name" value="alpha/beta hydrolase"/>
    <property type="match status" value="1"/>
</dbReference>
<proteinExistence type="inferred from homology"/>
<sequence>MPRRNCSKTHPLFLPPMSTHPTVPCPPLATTFVGVHHPVSTPDCPIQQFRGIKYATVPARFRQSILNTTYPQVTDAKTHGPIAPQIKRNDLDDPLFGFVREEPFPVVQDEFECLNLVITRPGGIPADASLPVMFWIHGGSNVIGSGSHYLCDAGRLVRTSVEIEQPVIVVSINYRLGLFGFAASEALEESNRLLGDVGVGNYGLNDQLTALAWVRRHIASFGGNPSQITLFGESAGAINIHALLLSHTNATKPIANRAIIQSGVIRPPAVQSVSSQGSSLKRIMCRLGATSVDDLRKVSVDAVIAHTPSVMHATDDGVFFRPNWRSNPIPENIDALIIGDCAYESVLWTPSVLLWTSVSLIRRIRAVIRGVYKADSLLRTYGLSWNTDTEDAHRVTFNILNDAHFAWPTDCVARATKAKGGVDVYRYVFDQESPFTFTAHHAVDLLYLFDNISPKGPVRKIKCFDDSPASSSEEDEEEEDEIAGRENYFMISDFSYNAKRVTEGLQERWIGFANGRTPWREDKLCVFGPEGEVGERPLEEELAERRRVAQWREALERVEPEVVYRLALELGNGPGHKAR</sequence>
<evidence type="ECO:0000313" key="5">
    <source>
        <dbReference type="EMBL" id="KIJ29959.1"/>
    </source>
</evidence>
<keyword evidence="2 3" id="KW-0378">Hydrolase</keyword>
<dbReference type="EC" id="3.1.1.-" evidence="3"/>
<name>A0A0C9U6S0_SPHS4</name>